<dbReference type="Gene3D" id="2.60.40.10">
    <property type="entry name" value="Immunoglobulins"/>
    <property type="match status" value="2"/>
</dbReference>
<dbReference type="EMBL" id="QLSV01000011">
    <property type="protein sequence ID" value="RAR47170.1"/>
    <property type="molecule type" value="Genomic_DNA"/>
</dbReference>
<dbReference type="InterPro" id="IPR016186">
    <property type="entry name" value="C-type_lectin-like/link_sf"/>
</dbReference>
<comment type="caution">
    <text evidence="5">The sequence shown here is derived from an EMBL/GenBank/DDBJ whole genome shotgun (WGS) entry which is preliminary data.</text>
</comment>
<keyword evidence="2" id="KW-1015">Disulfide bond</keyword>
<evidence type="ECO:0000256" key="2">
    <source>
        <dbReference type="ARBA" id="ARBA00023157"/>
    </source>
</evidence>
<dbReference type="SUPFAM" id="SSF49899">
    <property type="entry name" value="Concanavalin A-like lectins/glucanases"/>
    <property type="match status" value="3"/>
</dbReference>
<dbReference type="InterPro" id="IPR045829">
    <property type="entry name" value="PKD_6"/>
</dbReference>
<dbReference type="Gene3D" id="2.60.120.200">
    <property type="match status" value="3"/>
</dbReference>
<dbReference type="InterPro" id="IPR013783">
    <property type="entry name" value="Ig-like_fold"/>
</dbReference>
<dbReference type="Gene3D" id="3.10.100.10">
    <property type="entry name" value="Mannose-Binding Protein A, subunit A"/>
    <property type="match status" value="1"/>
</dbReference>
<evidence type="ECO:0000256" key="3">
    <source>
        <dbReference type="SAM" id="SignalP"/>
    </source>
</evidence>
<organism evidence="5 6">
    <name type="scientific">Flavobacterium lacus</name>
    <dbReference type="NCBI Taxonomy" id="1353778"/>
    <lineage>
        <taxon>Bacteria</taxon>
        <taxon>Pseudomonadati</taxon>
        <taxon>Bacteroidota</taxon>
        <taxon>Flavobacteriia</taxon>
        <taxon>Flavobacteriales</taxon>
        <taxon>Flavobacteriaceae</taxon>
        <taxon>Flavobacterium</taxon>
    </lineage>
</organism>
<dbReference type="Pfam" id="PF19081">
    <property type="entry name" value="Ig_7"/>
    <property type="match status" value="2"/>
</dbReference>
<evidence type="ECO:0000313" key="6">
    <source>
        <dbReference type="Proteomes" id="UP000249518"/>
    </source>
</evidence>
<dbReference type="PROSITE" id="PS50041">
    <property type="entry name" value="C_TYPE_LECTIN_2"/>
    <property type="match status" value="1"/>
</dbReference>
<dbReference type="InterPro" id="IPR026444">
    <property type="entry name" value="Secre_tail"/>
</dbReference>
<reference evidence="5 6" key="1">
    <citation type="submission" date="2018-06" db="EMBL/GenBank/DDBJ databases">
        <title>Genomic Encyclopedia of Type Strains, Phase III (KMG-III): the genomes of soil and plant-associated and newly described type strains.</title>
        <authorList>
            <person name="Whitman W."/>
        </authorList>
    </citation>
    <scope>NUCLEOTIDE SEQUENCE [LARGE SCALE GENOMIC DNA]</scope>
    <source>
        <strain evidence="5 6">CGMCC 1.12504</strain>
    </source>
</reference>
<dbReference type="Pfam" id="PF13385">
    <property type="entry name" value="Laminin_G_3"/>
    <property type="match status" value="3"/>
</dbReference>
<dbReference type="GO" id="GO:0005975">
    <property type="term" value="P:carbohydrate metabolic process"/>
    <property type="evidence" value="ECO:0007669"/>
    <property type="project" value="UniProtKB-ARBA"/>
</dbReference>
<feature type="domain" description="C-type lectin" evidence="4">
    <location>
        <begin position="365"/>
        <end position="477"/>
    </location>
</feature>
<gene>
    <name evidence="5" type="ORF">B0I10_11180</name>
</gene>
<evidence type="ECO:0000313" key="5">
    <source>
        <dbReference type="EMBL" id="RAR47170.1"/>
    </source>
</evidence>
<dbReference type="GO" id="GO:0004553">
    <property type="term" value="F:hydrolase activity, hydrolyzing O-glycosyl compounds"/>
    <property type="evidence" value="ECO:0007669"/>
    <property type="project" value="UniProtKB-ARBA"/>
</dbReference>
<dbReference type="InterPro" id="IPR044023">
    <property type="entry name" value="Ig_7"/>
</dbReference>
<dbReference type="InterPro" id="IPR006558">
    <property type="entry name" value="LamG-like"/>
</dbReference>
<feature type="signal peptide" evidence="3">
    <location>
        <begin position="1"/>
        <end position="23"/>
    </location>
</feature>
<feature type="chain" id="PRO_5016422855" evidence="3">
    <location>
        <begin position="24"/>
        <end position="1890"/>
    </location>
</feature>
<accession>A0A328WLN7</accession>
<dbReference type="InterPro" id="IPR016187">
    <property type="entry name" value="CTDL_fold"/>
</dbReference>
<evidence type="ECO:0000259" key="4">
    <source>
        <dbReference type="PROSITE" id="PS50041"/>
    </source>
</evidence>
<dbReference type="SMART" id="SM00034">
    <property type="entry name" value="CLECT"/>
    <property type="match status" value="1"/>
</dbReference>
<dbReference type="PANTHER" id="PTHR42535:SF2">
    <property type="entry name" value="CHROMOSOME UNDETERMINED SCAFFOLD_146, WHOLE GENOME SHOTGUN SEQUENCE"/>
    <property type="match status" value="1"/>
</dbReference>
<name>A0A328WLN7_9FLAO</name>
<dbReference type="InterPro" id="IPR001304">
    <property type="entry name" value="C-type_lectin-like"/>
</dbReference>
<sequence>MKTLLLKNSCVLWFLFAVVHLPAQVNLTNGLVAYYPLNGNANDFSGNNNNGSPFDNVTYITDPFGNASSAVSFGGTTSQGRISIPHSATLNFTTGATFSFWARVSSNTGTFGNGSVGAGGSHCFFAKAGDAGGGFWQLSNTQSGNLRHQIGNNSVAILTGIFENYTLNQWIHYVVTMDASGHRTYINGVLQTTNTIAANFTAMANRPLVIGRFNTNWYPLNGGIDEFRVYNRVLTTDEITALATNVIGDVAITYANPGEVCAGSSLEVSYQATGSFLSTNQFQVQLSDRNGSFANPIVLRRVTGTSVNETATVVLPAGLPSGTQYRIRLATTAPQEFSASGLSFTVKGTTGDIPDPTLFTYIGNVNGRDYFRSITAQNRSNARTICLNNGGHLASIPNAEVNQFIFDNAGNSRIYIGLQDSQTEGVFVWENGERLTYTNWSPGEPNNSSNEDLVELDNTNGRWNDTNGSATRLYFLELNPAGALKTVCEGSNLTLQAPTLSGATYVWTGPNGFSSSLSSPILSGITFSQAGVYTLQYTVNGCVSALYSTRVEVIPLPKNIGESQAIPGSVSQGLQLHLPMDGNGNDVSGNGINATLVGGVAPMNNRFGIENAALQLNGSNGHLTLPAGVYFSGSDFTVTTWVRKDANNSWSRLFDFGNGQANQNVLVGLTNGTTGRPASQIYNGTVGGPTLTSVSVLPNNQWQMFTYTWSNGAGQLFINGELVIQGPQTTPENVIRNLNYIGRSNWSNDGFANAGLDEFRIYNRLLTPEEIRLMTVEQPSPLQVSLENAEVCSGQTNSIILQNTQPGLVYQLRLNSNASNVGVAQTGTGGTLTFSLGTLTATTAYHFLIRNTALACAELISTVISVPVNPLPVAPSTTGASVCSEGSVTLTATGAPEGGSYNWYLTATGGTSLTGETGSTFTTPVLLVTRTYYVSITNASGCESSRTPVIAEVINPFAPVIDLNSGLLLHSRLDGNLLDSSTNAINGGLNGSVFSYEEDRNGNESSALSITNGTFVDYGNPSVVQQLTNQVTISLWIKQDASNFGLFTPLLNKWQGNGMYLALDSYQTIPAGPMNENRVRWRVNNSVFINSNTNVLHNRWHHIVVTYNGAQLRIYQDGQLTGQLNHNGTITNNGANLQFGRQSNGLGNATYRGDVDEIKLYNRALSLNEVRTLFNNESVAFANTPLCDSQGDLGLTTLAFPGATYQWTGPNGFSSTEQNPTIIPQADAATYAGDYTLVVTNAEGCASLPQTVQVVIHPIPAAAEVQNATVCGSGNATLQVLNPPAGATFRWYTVEQGGTPIAGATSATLQLNNVTQETIRYVSVVQNNCEGPRVPVTAFYFSNVNTGLTVTGSSVCQSAETALVTLPQSESGVFYQVFLGTTAVSPLVTGTGVSIEIAVNATLLNLGINALTVRANFPNCGPVAMENQPEVIRLQVIQPAISFDGNLQICSGESIQLTASAGVSYLWSNGETTSAINVTQAGVFSVTVTDENGCQATSSSVTVTVNPNPTPAIAVNGSTVLCSGETTQLQASGGTTYLWSTGATTPTLTVSQAGTYSVTAFNGTCQATSSSVMVTVNPIPTPAIVVNGSTVLCSGETTQLQASGGTTYLWSTGATTPTLTVSQAGTYSVTAFNGTCQATSSSVTVTVNTIPQAPLAINGSTQLCANSEQNYSIAPVNGATSYQWILPQGWTGTSNSATIIVNSTSSGGQISVVAVNQCGESQQQVLTVEVTAVDTAVSQDGVQLAALATNASFQWYNCSTNQLIQGATDSIFTALVAGSYAVLVTQNGCSEFSDCFDVTPLSLPTNSFSYAIRAYPIPAQRLIEVKIEPSPQDKVELSVLNVLGQELRNEAPLFNQNGVYTLDVESLPDGNYFIKVKLADQHQVISFIKR</sequence>
<dbReference type="InterPro" id="IPR013320">
    <property type="entry name" value="ConA-like_dom_sf"/>
</dbReference>
<evidence type="ECO:0000256" key="1">
    <source>
        <dbReference type="ARBA" id="ARBA00022729"/>
    </source>
</evidence>
<dbReference type="Pfam" id="PF19408">
    <property type="entry name" value="PKD_6"/>
    <property type="match status" value="1"/>
</dbReference>
<dbReference type="Proteomes" id="UP000249518">
    <property type="component" value="Unassembled WGS sequence"/>
</dbReference>
<proteinExistence type="predicted"/>
<dbReference type="PANTHER" id="PTHR42535">
    <property type="entry name" value="OOKINETE PROTEIN, PUTATIVE-RELATED"/>
    <property type="match status" value="1"/>
</dbReference>
<dbReference type="Pfam" id="PF00059">
    <property type="entry name" value="Lectin_C"/>
    <property type="match status" value="1"/>
</dbReference>
<dbReference type="SMART" id="SM00560">
    <property type="entry name" value="LamGL"/>
    <property type="match status" value="1"/>
</dbReference>
<protein>
    <submittedName>
        <fullName evidence="5">Putative secreted protein (Por secretion system target)</fullName>
    </submittedName>
</protein>
<keyword evidence="1 3" id="KW-0732">Signal</keyword>
<keyword evidence="6" id="KW-1185">Reference proteome</keyword>
<dbReference type="NCBIfam" id="TIGR04183">
    <property type="entry name" value="Por_Secre_tail"/>
    <property type="match status" value="1"/>
</dbReference>
<dbReference type="Pfam" id="PF18962">
    <property type="entry name" value="Por_Secre_tail"/>
    <property type="match status" value="1"/>
</dbReference>
<dbReference type="SUPFAM" id="SSF56436">
    <property type="entry name" value="C-type lectin-like"/>
    <property type="match status" value="1"/>
</dbReference>